<dbReference type="GO" id="GO:0140825">
    <property type="term" value="F:lactoperoxidase activity"/>
    <property type="evidence" value="ECO:0007669"/>
    <property type="project" value="UniProtKB-EC"/>
</dbReference>
<evidence type="ECO:0000313" key="7">
    <source>
        <dbReference type="Proteomes" id="UP000013909"/>
    </source>
</evidence>
<dbReference type="Proteomes" id="UP000013909">
    <property type="component" value="Unassembled WGS sequence"/>
</dbReference>
<dbReference type="GO" id="GO:0005829">
    <property type="term" value="C:cytosol"/>
    <property type="evidence" value="ECO:0007669"/>
    <property type="project" value="TreeGrafter"/>
</dbReference>
<dbReference type="PANTHER" id="PTHR30521:SF5">
    <property type="entry name" value="BLR4509 PROTEIN"/>
    <property type="match status" value="1"/>
</dbReference>
<name>R7ZRD5_9BACT</name>
<reference evidence="6 7" key="1">
    <citation type="submission" date="2013-02" db="EMBL/GenBank/DDBJ databases">
        <title>A novel strain isolated from Lonar lake, Maharashtra, India.</title>
        <authorList>
            <person name="Singh A."/>
        </authorList>
    </citation>
    <scope>NUCLEOTIDE SEQUENCE [LARGE SCALE GENOMIC DNA]</scope>
    <source>
        <strain evidence="6 7">AK24</strain>
    </source>
</reference>
<gene>
    <name evidence="6" type="ORF">ADIS_3082</name>
</gene>
<dbReference type="STRING" id="1232681.ADIS_3082"/>
<keyword evidence="7" id="KW-1185">Reference proteome</keyword>
<keyword evidence="2 6" id="KW-0575">Peroxidase</keyword>
<dbReference type="GO" id="GO:0020037">
    <property type="term" value="F:heme binding"/>
    <property type="evidence" value="ECO:0007669"/>
    <property type="project" value="InterPro"/>
</dbReference>
<dbReference type="EC" id="1.11.1.7" evidence="6"/>
<evidence type="ECO:0000256" key="5">
    <source>
        <dbReference type="ARBA" id="ARBA00023004"/>
    </source>
</evidence>
<sequence length="463" mass="52697">MAIRGHGHLLSARYLLLQFTDSANGKAYLAELEPLITTATERKPDVARQLAFTYSGLQFLQLPERTLGSFSREFREGMTEAHRQFILGDFGEHSPDNWDWGNNPSEIHLLLMLFAEGEEDLQQLVDQELTRASAYGVKHQVSLPTAMLHDQKEHFGFRDDISRPIISELVKDKELGTTPTFPAGEFIMGYKNLYDEYAPSPLVEETQQGAEVLSGHPDLPGLVDLGRNGTYLVFRQLKQEVFLFWEYLKSQSSSMEDSIALASKMVGRWPDGSPLVLCPFKNDPSLAQANNFGYWDEDRDGMKCPIGAHIRRTNPRDHLVTETSKKDSTEMVAKHLMLRKGRPYGNPVSKGMVLNEILAAEDDGEDRGLHFICMVTDIRRQFEFVQNNWVNFHKFGGSEEDADPLIGNHYQEGSVVTDRFSIPRYPVRRRLENLPNFVQVRGGGYFFFPGKKALQFISKYHED</sequence>
<keyword evidence="4 6" id="KW-0560">Oxidoreductase</keyword>
<dbReference type="SUPFAM" id="SSF54909">
    <property type="entry name" value="Dimeric alpha+beta barrel"/>
    <property type="match status" value="1"/>
</dbReference>
<dbReference type="PROSITE" id="PS51404">
    <property type="entry name" value="DYP_PEROXIDASE"/>
    <property type="match status" value="1"/>
</dbReference>
<evidence type="ECO:0000256" key="4">
    <source>
        <dbReference type="ARBA" id="ARBA00023002"/>
    </source>
</evidence>
<dbReference type="GO" id="GO:0046872">
    <property type="term" value="F:metal ion binding"/>
    <property type="evidence" value="ECO:0007669"/>
    <property type="project" value="UniProtKB-KW"/>
</dbReference>
<evidence type="ECO:0000313" key="6">
    <source>
        <dbReference type="EMBL" id="EON76632.1"/>
    </source>
</evidence>
<evidence type="ECO:0000256" key="1">
    <source>
        <dbReference type="ARBA" id="ARBA00001970"/>
    </source>
</evidence>
<proteinExistence type="predicted"/>
<comment type="cofactor">
    <cofactor evidence="1">
        <name>heme b</name>
        <dbReference type="ChEBI" id="CHEBI:60344"/>
    </cofactor>
</comment>
<accession>R7ZRD5</accession>
<evidence type="ECO:0000256" key="3">
    <source>
        <dbReference type="ARBA" id="ARBA00022723"/>
    </source>
</evidence>
<dbReference type="PANTHER" id="PTHR30521">
    <property type="entry name" value="DEFERROCHELATASE/PEROXIDASE"/>
    <property type="match status" value="1"/>
</dbReference>
<dbReference type="EMBL" id="AQHR01000085">
    <property type="protein sequence ID" value="EON76632.1"/>
    <property type="molecule type" value="Genomic_DNA"/>
</dbReference>
<dbReference type="PATRIC" id="fig|1288963.3.peg.3077"/>
<dbReference type="InterPro" id="IPR011008">
    <property type="entry name" value="Dimeric_a/b-barrel"/>
</dbReference>
<organism evidence="6 7">
    <name type="scientific">Lunatimonas lonarensis</name>
    <dbReference type="NCBI Taxonomy" id="1232681"/>
    <lineage>
        <taxon>Bacteria</taxon>
        <taxon>Pseudomonadati</taxon>
        <taxon>Bacteroidota</taxon>
        <taxon>Cytophagia</taxon>
        <taxon>Cytophagales</taxon>
        <taxon>Cyclobacteriaceae</taxon>
    </lineage>
</organism>
<dbReference type="AlphaFoldDB" id="R7ZRD5"/>
<protein>
    <submittedName>
        <fullName evidence="6">Peroxidase</fullName>
        <ecNumber evidence="6">1.11.1.7</ecNumber>
    </submittedName>
</protein>
<keyword evidence="3" id="KW-0479">Metal-binding</keyword>
<dbReference type="InterPro" id="IPR006314">
    <property type="entry name" value="Dyp_peroxidase"/>
</dbReference>
<evidence type="ECO:0000256" key="2">
    <source>
        <dbReference type="ARBA" id="ARBA00022559"/>
    </source>
</evidence>
<comment type="caution">
    <text evidence="6">The sequence shown here is derived from an EMBL/GenBank/DDBJ whole genome shotgun (WGS) entry which is preliminary data.</text>
</comment>
<keyword evidence="5" id="KW-0408">Iron</keyword>